<evidence type="ECO:0000313" key="8">
    <source>
        <dbReference type="Proteomes" id="UP000596742"/>
    </source>
</evidence>
<feature type="compositionally biased region" description="Low complexity" evidence="5">
    <location>
        <begin position="824"/>
        <end position="839"/>
    </location>
</feature>
<feature type="compositionally biased region" description="Basic and acidic residues" evidence="5">
    <location>
        <begin position="177"/>
        <end position="191"/>
    </location>
</feature>
<keyword evidence="8" id="KW-1185">Reference proteome</keyword>
<comment type="caution">
    <text evidence="7">The sequence shown here is derived from an EMBL/GenBank/DDBJ whole genome shotgun (WGS) entry which is preliminary data.</text>
</comment>
<feature type="region of interest" description="Disordered" evidence="5">
    <location>
        <begin position="741"/>
        <end position="775"/>
    </location>
</feature>
<dbReference type="FunFam" id="4.10.280.10:FF:000079">
    <property type="entry name" value="CLUMA_CG001539, isoform A"/>
    <property type="match status" value="1"/>
</dbReference>
<name>A0A8B6D655_MYTGA</name>
<dbReference type="Pfam" id="PF00010">
    <property type="entry name" value="HLH"/>
    <property type="match status" value="2"/>
</dbReference>
<dbReference type="Gene3D" id="6.10.250.980">
    <property type="match status" value="1"/>
</dbReference>
<evidence type="ECO:0000256" key="4">
    <source>
        <dbReference type="ARBA" id="ARBA00023242"/>
    </source>
</evidence>
<dbReference type="SUPFAM" id="SSF158457">
    <property type="entry name" value="Orange domain-like"/>
    <property type="match status" value="2"/>
</dbReference>
<accession>A0A8B6D655</accession>
<dbReference type="Proteomes" id="UP000596742">
    <property type="component" value="Unassembled WGS sequence"/>
</dbReference>
<comment type="subcellular location">
    <subcellularLocation>
        <location evidence="1">Nucleus</location>
    </subcellularLocation>
</comment>
<dbReference type="SUPFAM" id="SSF47459">
    <property type="entry name" value="HLH, helix-loop-helix DNA-binding domain"/>
    <property type="match status" value="2"/>
</dbReference>
<dbReference type="GO" id="GO:0005634">
    <property type="term" value="C:nucleus"/>
    <property type="evidence" value="ECO:0007669"/>
    <property type="project" value="UniProtKB-SubCell"/>
</dbReference>
<evidence type="ECO:0000256" key="5">
    <source>
        <dbReference type="SAM" id="MobiDB-lite"/>
    </source>
</evidence>
<evidence type="ECO:0000313" key="7">
    <source>
        <dbReference type="EMBL" id="VDI14503.1"/>
    </source>
</evidence>
<organism evidence="7 8">
    <name type="scientific">Mytilus galloprovincialis</name>
    <name type="common">Mediterranean mussel</name>
    <dbReference type="NCBI Taxonomy" id="29158"/>
    <lineage>
        <taxon>Eukaryota</taxon>
        <taxon>Metazoa</taxon>
        <taxon>Spiralia</taxon>
        <taxon>Lophotrochozoa</taxon>
        <taxon>Mollusca</taxon>
        <taxon>Bivalvia</taxon>
        <taxon>Autobranchia</taxon>
        <taxon>Pteriomorphia</taxon>
        <taxon>Mytilida</taxon>
        <taxon>Mytiloidea</taxon>
        <taxon>Mytilidae</taxon>
        <taxon>Mytilinae</taxon>
        <taxon>Mytilus</taxon>
    </lineage>
</organism>
<dbReference type="Gene3D" id="4.10.280.10">
    <property type="entry name" value="Helix-loop-helix DNA-binding domain"/>
    <property type="match status" value="2"/>
</dbReference>
<evidence type="ECO:0000259" key="6">
    <source>
        <dbReference type="PROSITE" id="PS50888"/>
    </source>
</evidence>
<feature type="compositionally biased region" description="Basic and acidic residues" evidence="5">
    <location>
        <begin position="386"/>
        <end position="402"/>
    </location>
</feature>
<gene>
    <name evidence="7" type="ORF">MGAL_10B066861</name>
</gene>
<feature type="compositionally biased region" description="Polar residues" evidence="5">
    <location>
        <begin position="754"/>
        <end position="770"/>
    </location>
</feature>
<feature type="region of interest" description="Disordered" evidence="5">
    <location>
        <begin position="170"/>
        <end position="191"/>
    </location>
</feature>
<proteinExistence type="predicted"/>
<dbReference type="SMART" id="SM00353">
    <property type="entry name" value="HLH"/>
    <property type="match status" value="2"/>
</dbReference>
<protein>
    <recommendedName>
        <fullName evidence="6">BHLH domain-containing protein</fullName>
    </recommendedName>
</protein>
<evidence type="ECO:0000256" key="3">
    <source>
        <dbReference type="ARBA" id="ARBA00023163"/>
    </source>
</evidence>
<keyword evidence="4" id="KW-0539">Nucleus</keyword>
<dbReference type="OrthoDB" id="6371181at2759"/>
<dbReference type="AlphaFoldDB" id="A0A8B6D655"/>
<dbReference type="InterPro" id="IPR036638">
    <property type="entry name" value="HLH_DNA-bd_sf"/>
</dbReference>
<feature type="region of interest" description="Disordered" evidence="5">
    <location>
        <begin position="844"/>
        <end position="863"/>
    </location>
</feature>
<feature type="region of interest" description="Disordered" evidence="5">
    <location>
        <begin position="345"/>
        <end position="402"/>
    </location>
</feature>
<dbReference type="PANTHER" id="PTHR10985">
    <property type="entry name" value="BASIC HELIX-LOOP-HELIX TRANSCRIPTION FACTOR, HES-RELATED"/>
    <property type="match status" value="1"/>
</dbReference>
<dbReference type="InterPro" id="IPR050370">
    <property type="entry name" value="HES_HEY"/>
</dbReference>
<feature type="compositionally biased region" description="Basic and acidic residues" evidence="5">
    <location>
        <begin position="345"/>
        <end position="358"/>
    </location>
</feature>
<dbReference type="EMBL" id="UYJE01002874">
    <property type="protein sequence ID" value="VDI14503.1"/>
    <property type="molecule type" value="Genomic_DNA"/>
</dbReference>
<dbReference type="InterPro" id="IPR011598">
    <property type="entry name" value="bHLH_dom"/>
</dbReference>
<feature type="region of interest" description="Disordered" evidence="5">
    <location>
        <begin position="794"/>
        <end position="839"/>
    </location>
</feature>
<dbReference type="GO" id="GO:0046983">
    <property type="term" value="F:protein dimerization activity"/>
    <property type="evidence" value="ECO:0007669"/>
    <property type="project" value="InterPro"/>
</dbReference>
<dbReference type="PROSITE" id="PS50888">
    <property type="entry name" value="BHLH"/>
    <property type="match status" value="2"/>
</dbReference>
<feature type="compositionally biased region" description="Polar residues" evidence="5">
    <location>
        <begin position="375"/>
        <end position="385"/>
    </location>
</feature>
<keyword evidence="3" id="KW-0804">Transcription</keyword>
<sequence>MDTSELSMYDSKHSSKRIKLEIAERPLNFAISPDEREIQSVNKTKMPRDPMSHRIIEKRRRDRMNNCLAELSRLIPPSYLKQGQGRIEKTEIIEIASKLIRKLLNLHNCREMMEKELSSDCGGTNACCQEKFYMGYKECQDEVLRHLIYTEGMDLKDELFINVMRSKKDTAGNGSGNDRRKPPNADKKTDNHGLSVAIKKNVIVQKSLAKPLTCKKKTDITVKYDGILKHRVTPKGYNKNRLNSKNTDDILQSLSEVGILLLRFWNADNFMFYLFWNMKMSQQYTVVCTEFYEALVSNTNKLFVKTAPEIQDLTEQWSNATSKIVYHKSHAYKFKHNITKRFSKERSPWDHKGERSSDSMEDENEQGKRKIVSYRSENSSTNSYYKENKNPHNQNDFEKDGRFDSKQVPLPAFVLHPLGTHYVPVTIPPTNFRSMFKDYTKGSTAYHPISIPVNFCGPSVSIQTQIQTVYRLVKMNGAPEGFLMKRNDFLFELNMRPLNFAISSDEREIQSVKKTKMPRDPMAHRIIEKKRRDRMNNCLAELSRLIPQNYLKQGQGRIEKTEIIEIASKLIRNLLNLQNFREMMGKDLSSGFDGTKPCCQEKFYMGYKECQEEILRYLIDTDGVDLKDDFFQRITTFLDQSSKKHLRLSTVKSAFNIKDVKANDSLTSKAPVSNLSSQRNGQILQGMGISEKSVTMIKQDEDLCTLLKRTDQAFSLTSGYSSTTRSQSLSEGSVSCITIQSVQGDTADRDESNGSRGSLYSSEENSSEGTNDSKIDYHKSHAYKFKHNITKRFSKERSPWHHKSDRSSDSMEGENEQGKKNIISYSTSSPSTEYSQYLGSENSSSNSCCEKNEIPSNQNDFGKNGRFDSKQVPLPAFVLHPLGTHYVPVTIPPIYFKSVFKDDSKGSTAYHPISIPVNFCGPNVSIHTQEGQLICDSNRPKKERSIEKA</sequence>
<feature type="domain" description="BHLH" evidence="6">
    <location>
        <begin position="48"/>
        <end position="103"/>
    </location>
</feature>
<evidence type="ECO:0000256" key="1">
    <source>
        <dbReference type="ARBA" id="ARBA00004123"/>
    </source>
</evidence>
<keyword evidence="2" id="KW-0805">Transcription regulation</keyword>
<feature type="domain" description="BHLH" evidence="6">
    <location>
        <begin position="519"/>
        <end position="574"/>
    </location>
</feature>
<evidence type="ECO:0000256" key="2">
    <source>
        <dbReference type="ARBA" id="ARBA00023015"/>
    </source>
</evidence>
<reference evidence="7" key="1">
    <citation type="submission" date="2018-11" db="EMBL/GenBank/DDBJ databases">
        <authorList>
            <person name="Alioto T."/>
            <person name="Alioto T."/>
        </authorList>
    </citation>
    <scope>NUCLEOTIDE SEQUENCE</scope>
</reference>